<accession>A0A498H3T1</accession>
<dbReference type="OrthoDB" id="107583at2157"/>
<evidence type="ECO:0008006" key="4">
    <source>
        <dbReference type="Google" id="ProtNLM"/>
    </source>
</evidence>
<dbReference type="PIRSF" id="PIRSF033101">
    <property type="entry name" value="UCP033101"/>
    <property type="match status" value="1"/>
</dbReference>
<feature type="transmembrane region" description="Helical" evidence="1">
    <location>
        <begin position="164"/>
        <end position="180"/>
    </location>
</feature>
<feature type="transmembrane region" description="Helical" evidence="1">
    <location>
        <begin position="76"/>
        <end position="96"/>
    </location>
</feature>
<name>A0A498H3T1_9EURY</name>
<dbReference type="InterPro" id="IPR011397">
    <property type="entry name" value="YhfC"/>
</dbReference>
<dbReference type="EMBL" id="LHQS01000001">
    <property type="protein sequence ID" value="RXE57137.1"/>
    <property type="molecule type" value="Genomic_DNA"/>
</dbReference>
<keyword evidence="1" id="KW-0472">Membrane</keyword>
<reference evidence="2 3" key="1">
    <citation type="journal article" date="2015" name="Int. J. Syst. Evol. Microbiol.">
        <title>Methanoculleus taiwanensis sp. nov., a methanogen isolated from deep marine sediment at the deformation front area near Taiwan.</title>
        <authorList>
            <person name="Weng C.Y."/>
            <person name="Chen S.C."/>
            <person name="Lai M.C."/>
            <person name="Wu S.Y."/>
            <person name="Lin S."/>
            <person name="Yang T.F."/>
            <person name="Chen P.C."/>
        </authorList>
    </citation>
    <scope>NUCLEOTIDE SEQUENCE [LARGE SCALE GENOMIC DNA]</scope>
    <source>
        <strain evidence="2 3">CYW4</strain>
    </source>
</reference>
<evidence type="ECO:0000256" key="1">
    <source>
        <dbReference type="SAM" id="Phobius"/>
    </source>
</evidence>
<organism evidence="2 3">
    <name type="scientific">Methanoculleus taiwanensis</name>
    <dbReference type="NCBI Taxonomy" id="1550565"/>
    <lineage>
        <taxon>Archaea</taxon>
        <taxon>Methanobacteriati</taxon>
        <taxon>Methanobacteriota</taxon>
        <taxon>Stenosarchaea group</taxon>
        <taxon>Methanomicrobia</taxon>
        <taxon>Methanomicrobiales</taxon>
        <taxon>Methanomicrobiaceae</taxon>
        <taxon>Methanoculleus</taxon>
    </lineage>
</organism>
<feature type="transmembrane region" description="Helical" evidence="1">
    <location>
        <begin position="229"/>
        <end position="251"/>
    </location>
</feature>
<feature type="transmembrane region" description="Helical" evidence="1">
    <location>
        <begin position="192"/>
        <end position="217"/>
    </location>
</feature>
<keyword evidence="1" id="KW-1133">Transmembrane helix</keyword>
<sequence>MDPLVVATFAFVVFLEFAVPLGLGWWIARRFGVSWKIFGYGALFFVLVQVFHTPLVLVTQGPLTLYLLEILQDPTLVLAVLAVYLGLLAGLFEETGRYLVFRYLFPRRGISLVRENGLMFGAGWGGIESMIVGGLVFTTLLSYIALTSGEMAFLPADPAVQQQVAALLALTPLDILPGLFERIMTITLHIAWTMMVLASIVLARPALLMLAILWHAAVDAAVVFLGQTSGILIAEASLFVFAVIGIAYIWWEWKRLGGHQAAA</sequence>
<comment type="caution">
    <text evidence="2">The sequence shown here is derived from an EMBL/GenBank/DDBJ whole genome shotgun (WGS) entry which is preliminary data.</text>
</comment>
<dbReference type="Proteomes" id="UP000290932">
    <property type="component" value="Unassembled WGS sequence"/>
</dbReference>
<evidence type="ECO:0000313" key="3">
    <source>
        <dbReference type="Proteomes" id="UP000290932"/>
    </source>
</evidence>
<protein>
    <recommendedName>
        <fullName evidence="4">YhfC family intramembrane metalloprotease</fullName>
    </recommendedName>
</protein>
<evidence type="ECO:0000313" key="2">
    <source>
        <dbReference type="EMBL" id="RXE57137.1"/>
    </source>
</evidence>
<proteinExistence type="predicted"/>
<keyword evidence="1" id="KW-0812">Transmembrane</keyword>
<keyword evidence="3" id="KW-1185">Reference proteome</keyword>
<dbReference type="Pfam" id="PF10086">
    <property type="entry name" value="YhfC"/>
    <property type="match status" value="1"/>
</dbReference>
<dbReference type="RefSeq" id="WP_128692902.1">
    <property type="nucleotide sequence ID" value="NZ_LHQS01000001.1"/>
</dbReference>
<dbReference type="AlphaFoldDB" id="A0A498H3T1"/>
<gene>
    <name evidence="2" type="ORF">ABH15_03165</name>
</gene>
<feature type="transmembrane region" description="Helical" evidence="1">
    <location>
        <begin position="6"/>
        <end position="28"/>
    </location>
</feature>
<feature type="transmembrane region" description="Helical" evidence="1">
    <location>
        <begin position="37"/>
        <end position="56"/>
    </location>
</feature>
<feature type="transmembrane region" description="Helical" evidence="1">
    <location>
        <begin position="117"/>
        <end position="144"/>
    </location>
</feature>